<dbReference type="AlphaFoldDB" id="A0A7X8TKH4"/>
<keyword evidence="1" id="KW-0812">Transmembrane</keyword>
<reference evidence="2 3" key="1">
    <citation type="submission" date="2020-04" db="EMBL/GenBank/DDBJ databases">
        <title>Nesterenkonia sp. nov., isolated from marine sediment.</title>
        <authorList>
            <person name="Zhang G."/>
        </authorList>
    </citation>
    <scope>NUCLEOTIDE SEQUENCE [LARGE SCALE GENOMIC DNA]</scope>
    <source>
        <strain evidence="2 3">MY13</strain>
    </source>
</reference>
<dbReference type="InterPro" id="IPR019051">
    <property type="entry name" value="Trp_biosyn_TM_oprn/chp"/>
</dbReference>
<proteinExistence type="predicted"/>
<gene>
    <name evidence="2" type="ORF">HGQ17_09445</name>
</gene>
<feature type="transmembrane region" description="Helical" evidence="1">
    <location>
        <begin position="48"/>
        <end position="69"/>
    </location>
</feature>
<evidence type="ECO:0000313" key="3">
    <source>
        <dbReference type="Proteomes" id="UP000523139"/>
    </source>
</evidence>
<keyword evidence="1" id="KW-1133">Transmembrane helix</keyword>
<feature type="transmembrane region" description="Helical" evidence="1">
    <location>
        <begin position="12"/>
        <end position="36"/>
    </location>
</feature>
<sequence length="157" mass="16428">MIGHLAYFFQRKVTVVVIQTGSILLLLSTVMAWVHLEPGPEALNGNEVSTLVRLIGLLGVVSGLLVSIFQGWLRGILAAVLLGGGFLAIITAALTISNPVAASVTGMQQLGLTAETARLAFGAWFGLAGAILLSIGALAALLFSSTWDDEPETKKTR</sequence>
<accession>A0A7X8TKH4</accession>
<feature type="transmembrane region" description="Helical" evidence="1">
    <location>
        <begin position="121"/>
        <end position="147"/>
    </location>
</feature>
<dbReference type="Pfam" id="PF09534">
    <property type="entry name" value="Trp_oprn_chp"/>
    <property type="match status" value="1"/>
</dbReference>
<feature type="transmembrane region" description="Helical" evidence="1">
    <location>
        <begin position="76"/>
        <end position="101"/>
    </location>
</feature>
<dbReference type="EMBL" id="JABAHY010000008">
    <property type="protein sequence ID" value="NLS10215.1"/>
    <property type="molecule type" value="Genomic_DNA"/>
</dbReference>
<protein>
    <submittedName>
        <fullName evidence="2">Trp biosynthesis-associated membrane protein</fullName>
    </submittedName>
</protein>
<name>A0A7X8TKH4_9MICC</name>
<dbReference type="Proteomes" id="UP000523139">
    <property type="component" value="Unassembled WGS sequence"/>
</dbReference>
<comment type="caution">
    <text evidence="2">The sequence shown here is derived from an EMBL/GenBank/DDBJ whole genome shotgun (WGS) entry which is preliminary data.</text>
</comment>
<keyword evidence="1" id="KW-0472">Membrane</keyword>
<evidence type="ECO:0000313" key="2">
    <source>
        <dbReference type="EMBL" id="NLS10215.1"/>
    </source>
</evidence>
<evidence type="ECO:0000256" key="1">
    <source>
        <dbReference type="SAM" id="Phobius"/>
    </source>
</evidence>
<keyword evidence="3" id="KW-1185">Reference proteome</keyword>
<organism evidence="2 3">
    <name type="scientific">Nesterenkonia sedimenti</name>
    <dbReference type="NCBI Taxonomy" id="1463632"/>
    <lineage>
        <taxon>Bacteria</taxon>
        <taxon>Bacillati</taxon>
        <taxon>Actinomycetota</taxon>
        <taxon>Actinomycetes</taxon>
        <taxon>Micrococcales</taxon>
        <taxon>Micrococcaceae</taxon>
        <taxon>Nesterenkonia</taxon>
    </lineage>
</organism>
<dbReference type="RefSeq" id="WP_168887704.1">
    <property type="nucleotide sequence ID" value="NZ_JABAHY010000008.1"/>
</dbReference>